<dbReference type="SMART" id="SM00448">
    <property type="entry name" value="REC"/>
    <property type="match status" value="1"/>
</dbReference>
<dbReference type="PROSITE" id="PS50110">
    <property type="entry name" value="RESPONSE_REGULATORY"/>
    <property type="match status" value="1"/>
</dbReference>
<organism evidence="13 14">
    <name type="scientific">Leptolyngbya cf. ectocarpi LEGE 11479</name>
    <dbReference type="NCBI Taxonomy" id="1828722"/>
    <lineage>
        <taxon>Bacteria</taxon>
        <taxon>Bacillati</taxon>
        <taxon>Cyanobacteriota</taxon>
        <taxon>Cyanophyceae</taxon>
        <taxon>Leptolyngbyales</taxon>
        <taxon>Leptolyngbyaceae</taxon>
        <taxon>Leptolyngbya group</taxon>
        <taxon>Leptolyngbya</taxon>
    </lineage>
</organism>
<evidence type="ECO:0000256" key="5">
    <source>
        <dbReference type="ARBA" id="ARBA00022777"/>
    </source>
</evidence>
<feature type="domain" description="HPt" evidence="12">
    <location>
        <begin position="329"/>
        <end position="432"/>
    </location>
</feature>
<dbReference type="SUPFAM" id="SSF47226">
    <property type="entry name" value="Histidine-containing phosphotransfer domain, HPT domain"/>
    <property type="match status" value="3"/>
</dbReference>
<feature type="domain" description="Response regulatory" evidence="10">
    <location>
        <begin position="935"/>
        <end position="1051"/>
    </location>
</feature>
<dbReference type="InterPro" id="IPR004105">
    <property type="entry name" value="CheA-like_dim"/>
</dbReference>
<reference evidence="13" key="1">
    <citation type="submission" date="2020-10" db="EMBL/GenBank/DDBJ databases">
        <authorList>
            <person name="Castelo-Branco R."/>
            <person name="Eusebio N."/>
            <person name="Adriana R."/>
            <person name="Vieira A."/>
            <person name="Brugerolle De Fraissinette N."/>
            <person name="Rezende De Castro R."/>
            <person name="Schneider M.P."/>
            <person name="Vasconcelos V."/>
            <person name="Leao P.N."/>
        </authorList>
    </citation>
    <scope>NUCLEOTIDE SEQUENCE</scope>
    <source>
        <strain evidence="13">LEGE 11479</strain>
    </source>
</reference>
<dbReference type="InterPro" id="IPR002545">
    <property type="entry name" value="CheW-lke_dom"/>
</dbReference>
<dbReference type="InterPro" id="IPR011006">
    <property type="entry name" value="CheY-like_superfamily"/>
</dbReference>
<feature type="modified residue" description="Phosphohistidine" evidence="7">
    <location>
        <position position="48"/>
    </location>
</feature>
<dbReference type="SUPFAM" id="SSF55874">
    <property type="entry name" value="ATPase domain of HSP90 chaperone/DNA topoisomerase II/histidine kinase"/>
    <property type="match status" value="1"/>
</dbReference>
<proteinExistence type="predicted"/>
<comment type="catalytic activity">
    <reaction evidence="1">
        <text>ATP + protein L-histidine = ADP + protein N-phospho-L-histidine.</text>
        <dbReference type="EC" id="2.7.13.3"/>
    </reaction>
</comment>
<protein>
    <recommendedName>
        <fullName evidence="2">histidine kinase</fullName>
        <ecNumber evidence="2">2.7.13.3</ecNumber>
    </recommendedName>
</protein>
<feature type="modified residue" description="Phosphohistidine" evidence="7">
    <location>
        <position position="376"/>
    </location>
</feature>
<dbReference type="Pfam" id="PF01627">
    <property type="entry name" value="Hpt"/>
    <property type="match status" value="3"/>
</dbReference>
<dbReference type="GO" id="GO:0006935">
    <property type="term" value="P:chemotaxis"/>
    <property type="evidence" value="ECO:0007669"/>
    <property type="project" value="InterPro"/>
</dbReference>
<evidence type="ECO:0000313" key="13">
    <source>
        <dbReference type="EMBL" id="MBE9067287.1"/>
    </source>
</evidence>
<dbReference type="InterPro" id="IPR051315">
    <property type="entry name" value="Bact_Chemotaxis_CheA"/>
</dbReference>
<keyword evidence="4" id="KW-0808">Transferase</keyword>
<dbReference type="PRINTS" id="PR00344">
    <property type="entry name" value="BCTRLSENSOR"/>
</dbReference>
<evidence type="ECO:0000259" key="9">
    <source>
        <dbReference type="PROSITE" id="PS50109"/>
    </source>
</evidence>
<dbReference type="Gene3D" id="3.30.565.10">
    <property type="entry name" value="Histidine kinase-like ATPase, C-terminal domain"/>
    <property type="match status" value="1"/>
</dbReference>
<dbReference type="PROSITE" id="PS50851">
    <property type="entry name" value="CHEW"/>
    <property type="match status" value="1"/>
</dbReference>
<evidence type="ECO:0000259" key="11">
    <source>
        <dbReference type="PROSITE" id="PS50851"/>
    </source>
</evidence>
<evidence type="ECO:0000313" key="14">
    <source>
        <dbReference type="Proteomes" id="UP000615026"/>
    </source>
</evidence>
<feature type="modified residue" description="4-aspartylphosphate" evidence="8">
    <location>
        <position position="984"/>
    </location>
</feature>
<keyword evidence="14" id="KW-1185">Reference proteome</keyword>
<dbReference type="SMART" id="SM00073">
    <property type="entry name" value="HPT"/>
    <property type="match status" value="3"/>
</dbReference>
<dbReference type="RefSeq" id="WP_193993254.1">
    <property type="nucleotide sequence ID" value="NZ_JADEXP010000086.1"/>
</dbReference>
<dbReference type="SUPFAM" id="SSF50341">
    <property type="entry name" value="CheW-like"/>
    <property type="match status" value="1"/>
</dbReference>
<evidence type="ECO:0000256" key="2">
    <source>
        <dbReference type="ARBA" id="ARBA00012438"/>
    </source>
</evidence>
<dbReference type="EC" id="2.7.13.3" evidence="2"/>
<dbReference type="SMART" id="SM00260">
    <property type="entry name" value="CheW"/>
    <property type="match status" value="1"/>
</dbReference>
<dbReference type="InterPro" id="IPR008207">
    <property type="entry name" value="Sig_transdc_His_kin_Hpt_dom"/>
</dbReference>
<comment type="caution">
    <text evidence="13">The sequence shown here is derived from an EMBL/GenBank/DDBJ whole genome shotgun (WGS) entry which is preliminary data.</text>
</comment>
<name>A0A928ZT33_LEPEC</name>
<dbReference type="InterPro" id="IPR001789">
    <property type="entry name" value="Sig_transdc_resp-reg_receiver"/>
</dbReference>
<dbReference type="EMBL" id="JADEXP010000086">
    <property type="protein sequence ID" value="MBE9067287.1"/>
    <property type="molecule type" value="Genomic_DNA"/>
</dbReference>
<evidence type="ECO:0000256" key="3">
    <source>
        <dbReference type="ARBA" id="ARBA00022553"/>
    </source>
</evidence>
<dbReference type="InterPro" id="IPR036890">
    <property type="entry name" value="HATPase_C_sf"/>
</dbReference>
<keyword evidence="5" id="KW-0418">Kinase</keyword>
<feature type="domain" description="HPt" evidence="12">
    <location>
        <begin position="1"/>
        <end position="105"/>
    </location>
</feature>
<dbReference type="SMART" id="SM00387">
    <property type="entry name" value="HATPase_c"/>
    <property type="match status" value="1"/>
</dbReference>
<dbReference type="GO" id="GO:0000155">
    <property type="term" value="F:phosphorelay sensor kinase activity"/>
    <property type="evidence" value="ECO:0007669"/>
    <property type="project" value="InterPro"/>
</dbReference>
<dbReference type="Gene3D" id="1.20.120.160">
    <property type="entry name" value="HPT domain"/>
    <property type="match status" value="3"/>
</dbReference>
<gene>
    <name evidence="13" type="ORF">IQ260_11540</name>
</gene>
<dbReference type="InterPro" id="IPR004358">
    <property type="entry name" value="Sig_transdc_His_kin-like_C"/>
</dbReference>
<evidence type="ECO:0000259" key="12">
    <source>
        <dbReference type="PROSITE" id="PS50894"/>
    </source>
</evidence>
<accession>A0A928ZT33</accession>
<dbReference type="Gene3D" id="2.30.30.40">
    <property type="entry name" value="SH3 Domains"/>
    <property type="match status" value="1"/>
</dbReference>
<evidence type="ECO:0000256" key="7">
    <source>
        <dbReference type="PROSITE-ProRule" id="PRU00110"/>
    </source>
</evidence>
<feature type="domain" description="CheW-like" evidence="11">
    <location>
        <begin position="769"/>
        <end position="916"/>
    </location>
</feature>
<dbReference type="PANTHER" id="PTHR43395">
    <property type="entry name" value="SENSOR HISTIDINE KINASE CHEA"/>
    <property type="match status" value="1"/>
</dbReference>
<dbReference type="InterPro" id="IPR036061">
    <property type="entry name" value="CheW-like_dom_sf"/>
</dbReference>
<feature type="modified residue" description="Phosphohistidine" evidence="7">
    <location>
        <position position="188"/>
    </location>
</feature>
<dbReference type="PROSITE" id="PS50894">
    <property type="entry name" value="HPT"/>
    <property type="match status" value="3"/>
</dbReference>
<dbReference type="PANTHER" id="PTHR43395:SF1">
    <property type="entry name" value="CHEMOTAXIS PROTEIN CHEA"/>
    <property type="match status" value="1"/>
</dbReference>
<feature type="domain" description="Histidine kinase" evidence="9">
    <location>
        <begin position="532"/>
        <end position="770"/>
    </location>
</feature>
<dbReference type="FunFam" id="3.30.565.10:FF:000016">
    <property type="entry name" value="Chemotaxis protein CheA, putative"/>
    <property type="match status" value="1"/>
</dbReference>
<keyword evidence="3 8" id="KW-0597">Phosphoprotein</keyword>
<dbReference type="SUPFAM" id="SSF52172">
    <property type="entry name" value="CheY-like"/>
    <property type="match status" value="1"/>
</dbReference>
<evidence type="ECO:0000256" key="8">
    <source>
        <dbReference type="PROSITE-ProRule" id="PRU00169"/>
    </source>
</evidence>
<dbReference type="Pfam" id="PF00072">
    <property type="entry name" value="Response_reg"/>
    <property type="match status" value="1"/>
</dbReference>
<dbReference type="Proteomes" id="UP000615026">
    <property type="component" value="Unassembled WGS sequence"/>
</dbReference>
<dbReference type="CDD" id="cd00088">
    <property type="entry name" value="HPT"/>
    <property type="match status" value="1"/>
</dbReference>
<evidence type="ECO:0000259" key="10">
    <source>
        <dbReference type="PROSITE" id="PS50110"/>
    </source>
</evidence>
<dbReference type="AlphaFoldDB" id="A0A928ZT33"/>
<dbReference type="Pfam" id="PF01584">
    <property type="entry name" value="CheW"/>
    <property type="match status" value="1"/>
</dbReference>
<dbReference type="PROSITE" id="PS50109">
    <property type="entry name" value="HIS_KIN"/>
    <property type="match status" value="1"/>
</dbReference>
<evidence type="ECO:0000256" key="1">
    <source>
        <dbReference type="ARBA" id="ARBA00000085"/>
    </source>
</evidence>
<dbReference type="GO" id="GO:0005737">
    <property type="term" value="C:cytoplasm"/>
    <property type="evidence" value="ECO:0007669"/>
    <property type="project" value="InterPro"/>
</dbReference>
<evidence type="ECO:0000256" key="6">
    <source>
        <dbReference type="ARBA" id="ARBA00023012"/>
    </source>
</evidence>
<dbReference type="SMART" id="SM01231">
    <property type="entry name" value="H-kinase_dim"/>
    <property type="match status" value="1"/>
</dbReference>
<dbReference type="InterPro" id="IPR003594">
    <property type="entry name" value="HATPase_dom"/>
</dbReference>
<dbReference type="Pfam" id="PF02518">
    <property type="entry name" value="HATPase_c"/>
    <property type="match status" value="1"/>
</dbReference>
<dbReference type="InterPro" id="IPR005467">
    <property type="entry name" value="His_kinase_dom"/>
</dbReference>
<evidence type="ECO:0000256" key="4">
    <source>
        <dbReference type="ARBA" id="ARBA00022679"/>
    </source>
</evidence>
<keyword evidence="6" id="KW-0902">Two-component regulatory system</keyword>
<feature type="domain" description="HPt" evidence="12">
    <location>
        <begin position="141"/>
        <end position="245"/>
    </location>
</feature>
<dbReference type="Gene3D" id="3.40.50.2300">
    <property type="match status" value="1"/>
</dbReference>
<dbReference type="InterPro" id="IPR036641">
    <property type="entry name" value="HPT_dom_sf"/>
</dbReference>
<sequence length="1052" mass="114956">MMIQDEELRLLYQETNLTRLQKLQAGLLQLEQAPDDPKTLEDVRQELHSLKGDSNCLGLDVIAAVAQELEAVLKALHGQQIEFTLEVSDCLYQGIYIVEQLIGEAITGEPSDLEGEQTLSSLKTTIASIMSAPAAVQCEAIYIEDDELREIYRITSAERLQALDESLIKLEHGVADAQTWETLRRQTHSLKGDSRAVGLESMGTLIQLIEDVIKDGQNQSRPFTSEVGNYLRDGLATVNQLIYSSTSGEPSGIDIDQTLAKFTDAAAVLLTPSPAAAAIAPLSVTTVAASAAATVTIAPDPDILDPSAIAVVPPELAIPPDPTVGSSADLIVDAELRDIYQTTSAERLQRLEASLLHLEKHPHDNRALSTLLRETHSLKGDARSAGVEPVETVAHAMEDVLSNIQLQTLAISTVSDRLYEGLDAIGHFVQAAVTGSPADVDVERLLKDLRDTLPSTSPAETTLLEDPAAAPNLLSVVETRPEKGTQIETVRIQIRDLEALTSQTEELAVTRIQIAQTATQAQQLMLLWEEWQANKDQQRPASTPSYEERLEHLILSLRSTIQSNSSRLELISEDLRDQVRRLQLLPMATLFQPLRRTVRDLAKAQAKDVNLIIAGEEATADKRLLDGIKDAILHLVRNAIDHGIETPAEREAMGKPAEANLWIKTYQTAISLTIEITDDGRGLDTEKIKQMALKRRLHTLAELEAMPVSQIQQLILAPGFSTRSFITEISGRGVGLDVVCAQVEALKGSLQIESSPGQGSTFRLQLSTALSTANVVMAESQGMKFAIPIEFLETTLLLSPQQIISKDGQDMVDLGDETIPVANLVSTLELSSSPIYNWVAQPSSYKGSARPCVVLKVGNDQAGFWVDRLLNNQEVIVKPMGSLLKRVRNVSGTTILGTGEVCMILNPSDLLKSLQQQPLSNPLTVPKAVPRHKPIILLVEDSPPVRIQEKRLFEEAGYTVITATNGLEGYNMLQTGGFDAVVSDVEMPHLDGFSLVTKIRQHQEYDELPIILVTTLDTDADRQRGADVGANAYIIKGRFNQEALLETLERLI</sequence>